<dbReference type="EMBL" id="ANFO01001190">
    <property type="protein sequence ID" value="KGQ03621.1"/>
    <property type="molecule type" value="Genomic_DNA"/>
</dbReference>
<protein>
    <submittedName>
        <fullName evidence="5">Ankyrin repeat, PH and SEC7 domain containing prote in secG</fullName>
    </submittedName>
</protein>
<feature type="repeat" description="ANK" evidence="2">
    <location>
        <begin position="1117"/>
        <end position="1138"/>
    </location>
</feature>
<dbReference type="HOGENOM" id="CLU_000288_34_1_1"/>
<dbReference type="PROSITE" id="PS50297">
    <property type="entry name" value="ANK_REP_REGION"/>
    <property type="match status" value="2"/>
</dbReference>
<dbReference type="Pfam" id="PF24883">
    <property type="entry name" value="NPHP3_N"/>
    <property type="match status" value="2"/>
</dbReference>
<feature type="domain" description="Nephrocystin 3-like N-terminal" evidence="4">
    <location>
        <begin position="358"/>
        <end position="474"/>
    </location>
</feature>
<accession>A0A0A2V715</accession>
<evidence type="ECO:0000259" key="4">
    <source>
        <dbReference type="Pfam" id="PF24883"/>
    </source>
</evidence>
<feature type="region of interest" description="Disordered" evidence="3">
    <location>
        <begin position="1"/>
        <end position="32"/>
    </location>
</feature>
<dbReference type="SMART" id="SM00248">
    <property type="entry name" value="ANK"/>
    <property type="match status" value="4"/>
</dbReference>
<keyword evidence="2" id="KW-0040">ANK repeat</keyword>
<dbReference type="InterPro" id="IPR002110">
    <property type="entry name" value="Ankyrin_rpt"/>
</dbReference>
<dbReference type="Gene3D" id="1.25.40.20">
    <property type="entry name" value="Ankyrin repeat-containing domain"/>
    <property type="match status" value="1"/>
</dbReference>
<feature type="compositionally biased region" description="Basic and acidic residues" evidence="3">
    <location>
        <begin position="17"/>
        <end position="29"/>
    </location>
</feature>
<feature type="domain" description="Nephrocystin 3-like N-terminal" evidence="4">
    <location>
        <begin position="497"/>
        <end position="677"/>
    </location>
</feature>
<organism evidence="5 6">
    <name type="scientific">Beauveria bassiana D1-5</name>
    <dbReference type="NCBI Taxonomy" id="1245745"/>
    <lineage>
        <taxon>Eukaryota</taxon>
        <taxon>Fungi</taxon>
        <taxon>Dikarya</taxon>
        <taxon>Ascomycota</taxon>
        <taxon>Pezizomycotina</taxon>
        <taxon>Sordariomycetes</taxon>
        <taxon>Hypocreomycetidae</taxon>
        <taxon>Hypocreales</taxon>
        <taxon>Cordycipitaceae</taxon>
        <taxon>Beauveria</taxon>
    </lineage>
</organism>
<dbReference type="PROSITE" id="PS50088">
    <property type="entry name" value="ANK_REPEAT"/>
    <property type="match status" value="2"/>
</dbReference>
<proteinExistence type="predicted"/>
<keyword evidence="1" id="KW-0677">Repeat</keyword>
<evidence type="ECO:0000313" key="6">
    <source>
        <dbReference type="Proteomes" id="UP000030106"/>
    </source>
</evidence>
<evidence type="ECO:0000313" key="5">
    <source>
        <dbReference type="EMBL" id="KGQ03621.1"/>
    </source>
</evidence>
<dbReference type="STRING" id="1245745.A0A0A2V715"/>
<dbReference type="SUPFAM" id="SSF48403">
    <property type="entry name" value="Ankyrin repeat"/>
    <property type="match status" value="1"/>
</dbReference>
<dbReference type="PANTHER" id="PTHR10039:SF5">
    <property type="entry name" value="NACHT DOMAIN-CONTAINING PROTEIN"/>
    <property type="match status" value="1"/>
</dbReference>
<dbReference type="Proteomes" id="UP000030106">
    <property type="component" value="Unassembled WGS sequence"/>
</dbReference>
<sequence>MPQFRKMKGLFGSNNKELQRTESHSRAVDSGRATVVPSSVQVEASPLVSIAESQTTPPPRMKDLFPNEESVYGLRILHTPSSHNIDIIFIHGLTGRADKTFLHNATGMYWPVHLLPHEVPSARILTFGYDADVAKFIGPVGKNTIEDHASNLVNDLARVKRRGASIERDTIAIAFFGTPHRGSNLAPFAKLVANFFQASGKRVNSDILEVLKRDSQVLAGVERDFVNWVARKGQNFQVSCFFETEELPGVGMIVKAESAKFGHWPQQGVRANHMDMVKFSSAEIDGFQRIVEELQRWTEELDQKRGLNRLQNQSRETISSAIDACISMRGLQKNAILALSTSTKLAEIFSDAQLEASTKWFTKSPEFQTWREGGGFSLLWLSGPPRSGKSTLMSHVLEQLPHYIEPSKSWDVAAILNCRLARSENQLLMSLISQLAKNDPRSRIGLPELQEAVSQIEQWSERRLTNYLRVLLRNCLKSLYFEEWDARHAMIEEAEGGQWLSTHQEYSMWRNSARSDFLWLEGKPGSGKSTLTKRIGRNIREEHHSSLFGSPREDVENACTFLDKNTIVAVFHYSFRGGCTETSHELMLRSLVYQIWRAYPRLFSLLQGRYRQLKGDSRFVVAGKNSMWTYDDLKAALLSLHQIDFSIDIFVVVDGLDKSDNEMRDDVLKFLPALFDAKPPYQTRRSQQEDIQLAVDRGIDRLTSLCAGNRIATDRLANINRYIVENFEGVFLWVSLVLESLERRMKKGAYSFGQLMDQLRKLPEKLSGEDGFYRLMIDSVIRRQEDDESKDGEEREQDLQITRQIFTWDSLSKTQLFLEELEAALAMQAGSDLASDDCKIHDLKRGILFFGGGLVEVRTTKTGVASVQLIHQTAREIPLESSQPAKPYHLDQISGDKEIAATCCRYLRCIFTADILLLPPNEEHGYMDQLTAHLEKHTLLEYCIRFLRDHVKHLGAEGQNILQDLDAFIRSLSCRCRPETFASLLLNPWYKSGFCDSPCIVVNKTASRRCLQSALASAAGSGRAVAVNVLTQLQTNKIVCDTVGQHALQTAAKNGHWLLAHRMLRLLVAGGPWQANVDVVAENGETLLHAAAASQDFEEITQLLIDHNARIEALNNKCETPLYVAASKGHAKVVELLLLEAGVQVTPSVLRGKTALYAAAHAGHKAIVRAYSSLGHLGRVHLDGGWILDVCYQCSIETPSGED</sequence>
<evidence type="ECO:0000256" key="2">
    <source>
        <dbReference type="PROSITE-ProRule" id="PRU00023"/>
    </source>
</evidence>
<evidence type="ECO:0000256" key="1">
    <source>
        <dbReference type="ARBA" id="ARBA00022737"/>
    </source>
</evidence>
<dbReference type="InterPro" id="IPR056884">
    <property type="entry name" value="NPHP3-like_N"/>
</dbReference>
<reference evidence="5 6" key="1">
    <citation type="submission" date="2012-10" db="EMBL/GenBank/DDBJ databases">
        <title>Genome sequencing and analysis of entomopathogenic fungi Beauveria bassiana D1-5.</title>
        <authorList>
            <person name="Li Q."/>
            <person name="Wang L."/>
            <person name="Zhang Z."/>
            <person name="Wang Q."/>
            <person name="Ren J."/>
            <person name="Wang M."/>
            <person name="Xu W."/>
            <person name="Wang J."/>
            <person name="Lu Y."/>
            <person name="Du Q."/>
            <person name="Sun Z."/>
        </authorList>
    </citation>
    <scope>NUCLEOTIDE SEQUENCE [LARGE SCALE GENOMIC DNA]</scope>
    <source>
        <strain evidence="5 6">D1-5</strain>
    </source>
</reference>
<feature type="repeat" description="ANK" evidence="2">
    <location>
        <begin position="1083"/>
        <end position="1116"/>
    </location>
</feature>
<dbReference type="PANTHER" id="PTHR10039">
    <property type="entry name" value="AMELOGENIN"/>
    <property type="match status" value="1"/>
</dbReference>
<dbReference type="SUPFAM" id="SSF52540">
    <property type="entry name" value="P-loop containing nucleoside triphosphate hydrolases"/>
    <property type="match status" value="2"/>
</dbReference>
<gene>
    <name evidence="5" type="ORF">BBAD15_g11130</name>
</gene>
<dbReference type="OrthoDB" id="427518at2759"/>
<name>A0A0A2V715_BEABA</name>
<dbReference type="InterPro" id="IPR027417">
    <property type="entry name" value="P-loop_NTPase"/>
</dbReference>
<comment type="caution">
    <text evidence="5">The sequence shown here is derived from an EMBL/GenBank/DDBJ whole genome shotgun (WGS) entry which is preliminary data.</text>
</comment>
<dbReference type="AlphaFoldDB" id="A0A0A2V715"/>
<dbReference type="Pfam" id="PF12796">
    <property type="entry name" value="Ank_2"/>
    <property type="match status" value="1"/>
</dbReference>
<dbReference type="InterPro" id="IPR036770">
    <property type="entry name" value="Ankyrin_rpt-contain_sf"/>
</dbReference>
<dbReference type="Gene3D" id="3.40.50.300">
    <property type="entry name" value="P-loop containing nucleotide triphosphate hydrolases"/>
    <property type="match status" value="2"/>
</dbReference>
<evidence type="ECO:0000256" key="3">
    <source>
        <dbReference type="SAM" id="MobiDB-lite"/>
    </source>
</evidence>